<feature type="domain" description="Double zinc ribbon" evidence="2">
    <location>
        <begin position="11"/>
        <end position="69"/>
    </location>
</feature>
<dbReference type="STRING" id="92947.BVG79_02327"/>
<dbReference type="PANTHER" id="PTHR47505:SF1">
    <property type="entry name" value="DNA UTILIZATION PROTEIN YHGH"/>
    <property type="match status" value="1"/>
</dbReference>
<sequence>MQKAMMQLRAVVYPPTCLGCGARVQADFALCGPCWARAHFITGAACDCCGLALPGQGAGDQRLLCDDCLHAPPPWGQGVALLGYRDLAKQLVLQMKHADRTDLARGMAIWMARKAGPLVQGALLVPVPLHWTRLIRRRYNQAALLAQGVARETGADVAVDALIRPHRTRPLEGHSRAQRFAAMEGAICPHPRRGGVMQGRHVVLVDDVMTSGATFAAATQAALLAGAARVSVLALARVAKLG</sequence>
<dbReference type="KEGG" id="kro:BVG79_02327"/>
<name>A0A1W6P2Z3_9RHOB</name>
<reference evidence="3 4" key="1">
    <citation type="submission" date="2017-02" db="EMBL/GenBank/DDBJ databases">
        <title>Ketogulonicigenium robustum SPU B003 Genome sequencing and assembly.</title>
        <authorList>
            <person name="Li Y."/>
            <person name="Liu L."/>
            <person name="Wang C."/>
            <person name="Zhang M."/>
            <person name="Zhang T."/>
            <person name="Zhang Y."/>
        </authorList>
    </citation>
    <scope>NUCLEOTIDE SEQUENCE [LARGE SCALE GENOMIC DNA]</scope>
    <source>
        <strain evidence="3 4">SPU_B003</strain>
    </source>
</reference>
<dbReference type="InterPro" id="IPR044005">
    <property type="entry name" value="DZR_2"/>
</dbReference>
<dbReference type="SUPFAM" id="SSF53271">
    <property type="entry name" value="PRTase-like"/>
    <property type="match status" value="1"/>
</dbReference>
<dbReference type="CDD" id="cd06223">
    <property type="entry name" value="PRTases_typeI"/>
    <property type="match status" value="1"/>
</dbReference>
<evidence type="ECO:0000313" key="3">
    <source>
        <dbReference type="EMBL" id="ARO15667.1"/>
    </source>
</evidence>
<evidence type="ECO:0000313" key="4">
    <source>
        <dbReference type="Proteomes" id="UP000242447"/>
    </source>
</evidence>
<dbReference type="InterPro" id="IPR051910">
    <property type="entry name" value="ComF/GntX_DNA_util-trans"/>
</dbReference>
<keyword evidence="4" id="KW-1185">Reference proteome</keyword>
<evidence type="ECO:0000256" key="1">
    <source>
        <dbReference type="ARBA" id="ARBA00008007"/>
    </source>
</evidence>
<organism evidence="3 4">
    <name type="scientific">Ketogulonicigenium robustum</name>
    <dbReference type="NCBI Taxonomy" id="92947"/>
    <lineage>
        <taxon>Bacteria</taxon>
        <taxon>Pseudomonadati</taxon>
        <taxon>Pseudomonadota</taxon>
        <taxon>Alphaproteobacteria</taxon>
        <taxon>Rhodobacterales</taxon>
        <taxon>Roseobacteraceae</taxon>
        <taxon>Ketogulonicigenium</taxon>
    </lineage>
</organism>
<dbReference type="Proteomes" id="UP000242447">
    <property type="component" value="Chromosome"/>
</dbReference>
<dbReference type="Gene3D" id="3.40.50.2020">
    <property type="match status" value="1"/>
</dbReference>
<evidence type="ECO:0000259" key="2">
    <source>
        <dbReference type="Pfam" id="PF18912"/>
    </source>
</evidence>
<comment type="similarity">
    <text evidence="1">Belongs to the ComF/GntX family.</text>
</comment>
<accession>A0A1W6P2Z3</accession>
<proteinExistence type="inferred from homology"/>
<gene>
    <name evidence="3" type="primary">comF</name>
    <name evidence="3" type="ORF">BVG79_02327</name>
</gene>
<dbReference type="AlphaFoldDB" id="A0A1W6P2Z3"/>
<dbReference type="RefSeq" id="WP_085787033.1">
    <property type="nucleotide sequence ID" value="NZ_CP019937.1"/>
</dbReference>
<dbReference type="InterPro" id="IPR000836">
    <property type="entry name" value="PRTase_dom"/>
</dbReference>
<dbReference type="InterPro" id="IPR029057">
    <property type="entry name" value="PRTase-like"/>
</dbReference>
<dbReference type="EMBL" id="CP019937">
    <property type="protein sequence ID" value="ARO15667.1"/>
    <property type="molecule type" value="Genomic_DNA"/>
</dbReference>
<protein>
    <submittedName>
        <fullName evidence="3">Competence protein F</fullName>
    </submittedName>
</protein>
<dbReference type="PANTHER" id="PTHR47505">
    <property type="entry name" value="DNA UTILIZATION PROTEIN YHGH"/>
    <property type="match status" value="1"/>
</dbReference>
<dbReference type="Pfam" id="PF18912">
    <property type="entry name" value="DZR_2"/>
    <property type="match status" value="1"/>
</dbReference>